<dbReference type="AlphaFoldDB" id="A0AAP0GAK9"/>
<accession>A0AAP0GAK9</accession>
<gene>
    <name evidence="2" type="ORF">KSP39_PZI005315</name>
</gene>
<dbReference type="EMBL" id="JBBWWQ010000004">
    <property type="protein sequence ID" value="KAK8948393.1"/>
    <property type="molecule type" value="Genomic_DNA"/>
</dbReference>
<dbReference type="Proteomes" id="UP001418222">
    <property type="component" value="Unassembled WGS sequence"/>
</dbReference>
<reference evidence="2 3" key="1">
    <citation type="journal article" date="2022" name="Nat. Plants">
        <title>Genomes of leafy and leafless Platanthera orchids illuminate the evolution of mycoheterotrophy.</title>
        <authorList>
            <person name="Li M.H."/>
            <person name="Liu K.W."/>
            <person name="Li Z."/>
            <person name="Lu H.C."/>
            <person name="Ye Q.L."/>
            <person name="Zhang D."/>
            <person name="Wang J.Y."/>
            <person name="Li Y.F."/>
            <person name="Zhong Z.M."/>
            <person name="Liu X."/>
            <person name="Yu X."/>
            <person name="Liu D.K."/>
            <person name="Tu X.D."/>
            <person name="Liu B."/>
            <person name="Hao Y."/>
            <person name="Liao X.Y."/>
            <person name="Jiang Y.T."/>
            <person name="Sun W.H."/>
            <person name="Chen J."/>
            <person name="Chen Y.Q."/>
            <person name="Ai Y."/>
            <person name="Zhai J.W."/>
            <person name="Wu S.S."/>
            <person name="Zhou Z."/>
            <person name="Hsiao Y.Y."/>
            <person name="Wu W.L."/>
            <person name="Chen Y.Y."/>
            <person name="Lin Y.F."/>
            <person name="Hsu J.L."/>
            <person name="Li C.Y."/>
            <person name="Wang Z.W."/>
            <person name="Zhao X."/>
            <person name="Zhong W.Y."/>
            <person name="Ma X.K."/>
            <person name="Ma L."/>
            <person name="Huang J."/>
            <person name="Chen G.Z."/>
            <person name="Huang M.Z."/>
            <person name="Huang L."/>
            <person name="Peng D.H."/>
            <person name="Luo Y.B."/>
            <person name="Zou S.Q."/>
            <person name="Chen S.P."/>
            <person name="Lan S."/>
            <person name="Tsai W.C."/>
            <person name="Van de Peer Y."/>
            <person name="Liu Z.J."/>
        </authorList>
    </citation>
    <scope>NUCLEOTIDE SEQUENCE [LARGE SCALE GENOMIC DNA]</scope>
    <source>
        <strain evidence="2">Lor287</strain>
    </source>
</reference>
<evidence type="ECO:0000256" key="1">
    <source>
        <dbReference type="SAM" id="MobiDB-lite"/>
    </source>
</evidence>
<protein>
    <submittedName>
        <fullName evidence="2">Uncharacterized protein</fullName>
    </submittedName>
</protein>
<proteinExistence type="predicted"/>
<evidence type="ECO:0000313" key="3">
    <source>
        <dbReference type="Proteomes" id="UP001418222"/>
    </source>
</evidence>
<feature type="region of interest" description="Disordered" evidence="1">
    <location>
        <begin position="1"/>
        <end position="26"/>
    </location>
</feature>
<evidence type="ECO:0000313" key="2">
    <source>
        <dbReference type="EMBL" id="KAK8948393.1"/>
    </source>
</evidence>
<sequence>MKQKGTQVEWKEKDTHEFGRPSGRSKGQCCCFCSSEDGRWCSYEGCVEGADGRCQGSLNLSEGTQGCVAGLGGVVSCIRSAELTEVAWKGVAVGLPFPYWNR</sequence>
<feature type="compositionally biased region" description="Basic and acidic residues" evidence="1">
    <location>
        <begin position="9"/>
        <end position="19"/>
    </location>
</feature>
<keyword evidence="3" id="KW-1185">Reference proteome</keyword>
<name>A0AAP0GAK9_9ASPA</name>
<organism evidence="2 3">
    <name type="scientific">Platanthera zijinensis</name>
    <dbReference type="NCBI Taxonomy" id="2320716"/>
    <lineage>
        <taxon>Eukaryota</taxon>
        <taxon>Viridiplantae</taxon>
        <taxon>Streptophyta</taxon>
        <taxon>Embryophyta</taxon>
        <taxon>Tracheophyta</taxon>
        <taxon>Spermatophyta</taxon>
        <taxon>Magnoliopsida</taxon>
        <taxon>Liliopsida</taxon>
        <taxon>Asparagales</taxon>
        <taxon>Orchidaceae</taxon>
        <taxon>Orchidoideae</taxon>
        <taxon>Orchideae</taxon>
        <taxon>Orchidinae</taxon>
        <taxon>Platanthera</taxon>
    </lineage>
</organism>
<comment type="caution">
    <text evidence="2">The sequence shown here is derived from an EMBL/GenBank/DDBJ whole genome shotgun (WGS) entry which is preliminary data.</text>
</comment>